<evidence type="ECO:0000313" key="1">
    <source>
        <dbReference type="EMBL" id="AUM13710.1"/>
    </source>
</evidence>
<name>A0A2K9LN85_9GAMM</name>
<accession>A0A2K9LN85</accession>
<dbReference type="EMBL" id="CP022684">
    <property type="protein sequence ID" value="AUM13710.1"/>
    <property type="molecule type" value="Genomic_DNA"/>
</dbReference>
<keyword evidence="2" id="KW-1185">Reference proteome</keyword>
<sequence length="340" mass="38273">MTDQTELASKLEEAHVQFLLNRLQDEGLEATIDRELKAAWEWGATVSLNDILDRELLVTTILRLVETGPFNQELRDIVVKSVITGIQAEFNDGATIQSLVPKAEYDKAISHYAKFEKIRVDVIRMILESPIYSELITDVLYHGIKDYITTENVVVKKVPGMGALMKAGAKGLNKAMPKLEGAAEGTIKKFITSNLRSSVELSEKILNNALSESNIKTIADHFWKTISEKDFSKFKNYVTDEDINETIAIGDDLWNEIRRAEYLHNMIRQIAEHILDENGDKKLADLVNDIGYTEDYIAGELKQILPGILGREALWRYLESRVRSTVSDFYGSDAFTAAVG</sequence>
<proteinExistence type="predicted"/>
<reference evidence="2" key="1">
    <citation type="submission" date="2017-08" db="EMBL/GenBank/DDBJ databases">
        <title>Direct submision.</title>
        <authorList>
            <person name="Kim S.-J."/>
            <person name="Rhee S.-K."/>
        </authorList>
    </citation>
    <scope>NUCLEOTIDE SEQUENCE [LARGE SCALE GENOMIC DNA]</scope>
    <source>
        <strain evidence="2">GI5</strain>
    </source>
</reference>
<protein>
    <submittedName>
        <fullName evidence="1">Uncharacterized protein</fullName>
    </submittedName>
</protein>
<gene>
    <name evidence="1" type="ORF">Kalk_15335</name>
</gene>
<dbReference type="KEGG" id="kak:Kalk_15335"/>
<evidence type="ECO:0000313" key="2">
    <source>
        <dbReference type="Proteomes" id="UP000235116"/>
    </source>
</evidence>
<dbReference type="OrthoDB" id="7055830at2"/>
<organism evidence="1 2">
    <name type="scientific">Ketobacter alkanivorans</name>
    <dbReference type="NCBI Taxonomy" id="1917421"/>
    <lineage>
        <taxon>Bacteria</taxon>
        <taxon>Pseudomonadati</taxon>
        <taxon>Pseudomonadota</taxon>
        <taxon>Gammaproteobacteria</taxon>
        <taxon>Pseudomonadales</taxon>
        <taxon>Ketobacteraceae</taxon>
        <taxon>Ketobacter</taxon>
    </lineage>
</organism>
<dbReference type="RefSeq" id="WP_101895085.1">
    <property type="nucleotide sequence ID" value="NZ_CP022684.1"/>
</dbReference>
<dbReference type="AlphaFoldDB" id="A0A2K9LN85"/>
<dbReference type="Proteomes" id="UP000235116">
    <property type="component" value="Chromosome"/>
</dbReference>